<name>A0A381F469_9FLAO</name>
<evidence type="ECO:0000313" key="1">
    <source>
        <dbReference type="EMBL" id="SIQ29347.1"/>
    </source>
</evidence>
<sequence length="303" mass="34749">MNHVDLPQLSILSKLIFNHQMSTPLNTIFSWFETGDFPTQTQFKETFLSFYHKENLIPMESIEGFEETFQSFASAEAFQQHLADSMAHSGYLALLNADNLTATHVSSWKNKLGISNVATTDSSDQLGNVYTKIQVNGFVDELKDADKDLTLEIENIKNKLLSNDLSLDELQEIVNYIKENTQQIELLKDDIIRGSYDDKINVVGTYSNWNAIKYQNQFNDQVYDKIKNIEDAASLEKIKYEERVRGDSRIKHDLDTLSFVIDAYDTVTMFTVPLKVRRIDNNTIEVLFDSVPPNIIQLTIKKI</sequence>
<proteinExistence type="predicted"/>
<keyword evidence="3" id="KW-1185">Reference proteome</keyword>
<evidence type="ECO:0000313" key="3">
    <source>
        <dbReference type="Proteomes" id="UP000185725"/>
    </source>
</evidence>
<dbReference type="EMBL" id="UFVS01000001">
    <property type="protein sequence ID" value="SUX41399.1"/>
    <property type="molecule type" value="Genomic_DNA"/>
</dbReference>
<protein>
    <submittedName>
        <fullName evidence="2">Uncharacterized protein</fullName>
    </submittedName>
</protein>
<evidence type="ECO:0000313" key="2">
    <source>
        <dbReference type="EMBL" id="SUX41399.1"/>
    </source>
</evidence>
<accession>A0A381F469</accession>
<reference evidence="2 4" key="2">
    <citation type="submission" date="2018-06" db="EMBL/GenBank/DDBJ databases">
        <authorList>
            <consortium name="Pathogen Informatics"/>
            <person name="Doyle S."/>
        </authorList>
    </citation>
    <scope>NUCLEOTIDE SEQUENCE [LARGE SCALE GENOMIC DNA]</scope>
    <source>
        <strain evidence="2 4">NCTC13560</strain>
    </source>
</reference>
<dbReference type="Proteomes" id="UP000185725">
    <property type="component" value="Unassembled WGS sequence"/>
</dbReference>
<organism evidence="2 4">
    <name type="scientific">Chryseobacterium indoltheticum</name>
    <dbReference type="NCBI Taxonomy" id="254"/>
    <lineage>
        <taxon>Bacteria</taxon>
        <taxon>Pseudomonadati</taxon>
        <taxon>Bacteroidota</taxon>
        <taxon>Flavobacteriia</taxon>
        <taxon>Flavobacteriales</taxon>
        <taxon>Weeksellaceae</taxon>
        <taxon>Chryseobacterium group</taxon>
        <taxon>Chryseobacterium</taxon>
    </lineage>
</organism>
<reference evidence="1 3" key="1">
    <citation type="submission" date="2017-01" db="EMBL/GenBank/DDBJ databases">
        <authorList>
            <person name="Varghese N."/>
            <person name="Submissions S."/>
        </authorList>
    </citation>
    <scope>NUCLEOTIDE SEQUENCE [LARGE SCALE GENOMIC DNA]</scope>
    <source>
        <strain evidence="1 3">ATCC 27950</strain>
    </source>
</reference>
<gene>
    <name evidence="2" type="ORF">NCTC13560_00196</name>
    <name evidence="1" type="ORF">SAMN05421682_1045</name>
</gene>
<evidence type="ECO:0000313" key="4">
    <source>
        <dbReference type="Proteomes" id="UP000255231"/>
    </source>
</evidence>
<dbReference type="Proteomes" id="UP000255231">
    <property type="component" value="Unassembled WGS sequence"/>
</dbReference>
<dbReference type="AlphaFoldDB" id="A0A381F469"/>
<dbReference type="EMBL" id="FTMF01000004">
    <property type="protein sequence ID" value="SIQ29347.1"/>
    <property type="molecule type" value="Genomic_DNA"/>
</dbReference>